<dbReference type="InterPro" id="IPR036890">
    <property type="entry name" value="HATPase_C_sf"/>
</dbReference>
<dbReference type="PANTHER" id="PTHR43547:SF2">
    <property type="entry name" value="HYBRID SIGNAL TRANSDUCTION HISTIDINE KINASE C"/>
    <property type="match status" value="1"/>
</dbReference>
<dbReference type="GO" id="GO:0000155">
    <property type="term" value="F:phosphorelay sensor kinase activity"/>
    <property type="evidence" value="ECO:0007669"/>
    <property type="project" value="InterPro"/>
</dbReference>
<sequence>MRDNHRPTVLIVDDTPENLDILVAALSGRYSVAAARDGERALKVARRQPPPAIILLDIMMPGIDGYEVCRQLKADAATRDIPVLFLTALADVDSETKGLELGAVDYIHKPISVPLVQVRVATHLALAQARHQLALQVEELVAAARLRDDVDRILRHDLKGPLNPVIGFADLLRDEPELNKEQRECMDLIHGAGLKMLDMINRSLDLYKMEQGSYELIPQPVELLPLLQRVARDLDFQVQQKHLSIASEGEAGHLLGDEMLCYSLFCNLIKNAIEASPEQGQITVTVADAAPGWVVASIHNQGAVPASIREHFFDKYVTAGKSSGTGLGTYSARLMASTQHGDIAMESSEDVGTTLTVRLPAATANYDT</sequence>
<accession>H8YYN8</accession>
<dbReference type="InterPro" id="IPR003594">
    <property type="entry name" value="HATPase_dom"/>
</dbReference>
<dbReference type="STRING" id="631362.Thi970DRAFT_01236"/>
<evidence type="ECO:0000259" key="6">
    <source>
        <dbReference type="PROSITE" id="PS50110"/>
    </source>
</evidence>
<dbReference type="InterPro" id="IPR036097">
    <property type="entry name" value="HisK_dim/P_sf"/>
</dbReference>
<organism evidence="7 8">
    <name type="scientific">Thiorhodovibrio frisius</name>
    <dbReference type="NCBI Taxonomy" id="631362"/>
    <lineage>
        <taxon>Bacteria</taxon>
        <taxon>Pseudomonadati</taxon>
        <taxon>Pseudomonadota</taxon>
        <taxon>Gammaproteobacteria</taxon>
        <taxon>Chromatiales</taxon>
        <taxon>Chromatiaceae</taxon>
        <taxon>Thiorhodovibrio</taxon>
    </lineage>
</organism>
<dbReference type="EC" id="2.7.13.3" evidence="2"/>
<dbReference type="CDD" id="cd00075">
    <property type="entry name" value="HATPase"/>
    <property type="match status" value="1"/>
</dbReference>
<evidence type="ECO:0000256" key="4">
    <source>
        <dbReference type="PROSITE-ProRule" id="PRU00169"/>
    </source>
</evidence>
<dbReference type="RefSeq" id="WP_009147647.1">
    <property type="nucleotide sequence ID" value="NZ_CP121471.1"/>
</dbReference>
<evidence type="ECO:0000256" key="3">
    <source>
        <dbReference type="ARBA" id="ARBA00022553"/>
    </source>
</evidence>
<dbReference type="InterPro" id="IPR003661">
    <property type="entry name" value="HisK_dim/P_dom"/>
</dbReference>
<dbReference type="OrthoDB" id="5563233at2"/>
<keyword evidence="3 4" id="KW-0597">Phosphoprotein</keyword>
<reference evidence="7 8" key="2">
    <citation type="submission" date="2011-11" db="EMBL/GenBank/DDBJ databases">
        <authorList>
            <consortium name="US DOE Joint Genome Institute"/>
            <person name="Lucas S."/>
            <person name="Han J."/>
            <person name="Lapidus A."/>
            <person name="Cheng J.-F."/>
            <person name="Goodwin L."/>
            <person name="Pitluck S."/>
            <person name="Peters L."/>
            <person name="Ovchinnikova G."/>
            <person name="Zhang X."/>
            <person name="Detter J.C."/>
            <person name="Han C."/>
            <person name="Tapia R."/>
            <person name="Land M."/>
            <person name="Hauser L."/>
            <person name="Kyrpides N."/>
            <person name="Ivanova N."/>
            <person name="Pagani I."/>
            <person name="Vogl K."/>
            <person name="Liu Z."/>
            <person name="Overmann J."/>
            <person name="Frigaard N.-U."/>
            <person name="Bryant D."/>
            <person name="Woyke T."/>
        </authorList>
    </citation>
    <scope>NUCLEOTIDE SEQUENCE [LARGE SCALE GENOMIC DNA]</scope>
    <source>
        <strain evidence="7 8">970</strain>
    </source>
</reference>
<dbReference type="SUPFAM" id="SSF55874">
    <property type="entry name" value="ATPase domain of HSP90 chaperone/DNA topoisomerase II/histidine kinase"/>
    <property type="match status" value="1"/>
</dbReference>
<dbReference type="CDD" id="cd00082">
    <property type="entry name" value="HisKA"/>
    <property type="match status" value="1"/>
</dbReference>
<dbReference type="Pfam" id="PF00512">
    <property type="entry name" value="HisKA"/>
    <property type="match status" value="1"/>
</dbReference>
<reference evidence="8" key="1">
    <citation type="submission" date="2011-06" db="EMBL/GenBank/DDBJ databases">
        <authorList>
            <consortium name="US DOE Joint Genome Institute (JGI-PGF)"/>
            <person name="Lucas S."/>
            <person name="Han J."/>
            <person name="Lapidus A."/>
            <person name="Cheng J.-F."/>
            <person name="Goodwin L."/>
            <person name="Pitluck S."/>
            <person name="Peters L."/>
            <person name="Land M.L."/>
            <person name="Hauser L."/>
            <person name="Vogl K."/>
            <person name="Liu Z."/>
            <person name="Overmann J."/>
            <person name="Frigaard N.-U."/>
            <person name="Bryant D.A."/>
            <person name="Woyke T.J."/>
        </authorList>
    </citation>
    <scope>NUCLEOTIDE SEQUENCE [LARGE SCALE GENOMIC DNA]</scope>
    <source>
        <strain evidence="8">970</strain>
    </source>
</reference>
<dbReference type="PROSITE" id="PS50109">
    <property type="entry name" value="HIS_KIN"/>
    <property type="match status" value="1"/>
</dbReference>
<dbReference type="InterPro" id="IPR011006">
    <property type="entry name" value="CheY-like_superfamily"/>
</dbReference>
<dbReference type="SMART" id="SM00387">
    <property type="entry name" value="HATPase_c"/>
    <property type="match status" value="1"/>
</dbReference>
<dbReference type="Pfam" id="PF00072">
    <property type="entry name" value="Response_reg"/>
    <property type="match status" value="1"/>
</dbReference>
<dbReference type="InterPro" id="IPR005467">
    <property type="entry name" value="His_kinase_dom"/>
</dbReference>
<dbReference type="Pfam" id="PF02518">
    <property type="entry name" value="HATPase_c"/>
    <property type="match status" value="1"/>
</dbReference>
<dbReference type="PANTHER" id="PTHR43547">
    <property type="entry name" value="TWO-COMPONENT HISTIDINE KINASE"/>
    <property type="match status" value="1"/>
</dbReference>
<dbReference type="Gene3D" id="3.40.50.2300">
    <property type="match status" value="1"/>
</dbReference>
<dbReference type="Gene3D" id="1.10.287.130">
    <property type="match status" value="1"/>
</dbReference>
<dbReference type="SMART" id="SM00448">
    <property type="entry name" value="REC"/>
    <property type="match status" value="1"/>
</dbReference>
<feature type="domain" description="Response regulatory" evidence="6">
    <location>
        <begin position="8"/>
        <end position="124"/>
    </location>
</feature>
<feature type="modified residue" description="4-aspartylphosphate" evidence="4">
    <location>
        <position position="57"/>
    </location>
</feature>
<dbReference type="eggNOG" id="COG2205">
    <property type="taxonomic scope" value="Bacteria"/>
</dbReference>
<evidence type="ECO:0000313" key="8">
    <source>
        <dbReference type="Proteomes" id="UP000002964"/>
    </source>
</evidence>
<dbReference type="InterPro" id="IPR001789">
    <property type="entry name" value="Sig_transdc_resp-reg_receiver"/>
</dbReference>
<gene>
    <name evidence="7" type="ORF">Thi970DRAFT_01236</name>
</gene>
<dbReference type="AlphaFoldDB" id="H8YYN8"/>
<name>H8YYN8_9GAMM</name>
<evidence type="ECO:0000259" key="5">
    <source>
        <dbReference type="PROSITE" id="PS50109"/>
    </source>
</evidence>
<dbReference type="Proteomes" id="UP000002964">
    <property type="component" value="Unassembled WGS sequence"/>
</dbReference>
<dbReference type="CDD" id="cd19920">
    <property type="entry name" value="REC_PA4781-like"/>
    <property type="match status" value="1"/>
</dbReference>
<dbReference type="PROSITE" id="PS50110">
    <property type="entry name" value="RESPONSE_REGULATORY"/>
    <property type="match status" value="1"/>
</dbReference>
<dbReference type="Gene3D" id="3.30.565.10">
    <property type="entry name" value="Histidine kinase-like ATPase, C-terminal domain"/>
    <property type="match status" value="1"/>
</dbReference>
<dbReference type="SUPFAM" id="SSF47384">
    <property type="entry name" value="Homodimeric domain of signal transducing histidine kinase"/>
    <property type="match status" value="1"/>
</dbReference>
<comment type="catalytic activity">
    <reaction evidence="1">
        <text>ATP + protein L-histidine = ADP + protein N-phospho-L-histidine.</text>
        <dbReference type="EC" id="2.7.13.3"/>
    </reaction>
</comment>
<dbReference type="SUPFAM" id="SSF52172">
    <property type="entry name" value="CheY-like"/>
    <property type="match status" value="1"/>
</dbReference>
<dbReference type="EMBL" id="JH603168">
    <property type="protein sequence ID" value="EIC23564.1"/>
    <property type="molecule type" value="Genomic_DNA"/>
</dbReference>
<evidence type="ECO:0000256" key="2">
    <source>
        <dbReference type="ARBA" id="ARBA00012438"/>
    </source>
</evidence>
<keyword evidence="8" id="KW-1185">Reference proteome</keyword>
<feature type="domain" description="Histidine kinase" evidence="5">
    <location>
        <begin position="153"/>
        <end position="363"/>
    </location>
</feature>
<evidence type="ECO:0000256" key="1">
    <source>
        <dbReference type="ARBA" id="ARBA00000085"/>
    </source>
</evidence>
<protein>
    <recommendedName>
        <fullName evidence="2">histidine kinase</fullName>
        <ecNumber evidence="2">2.7.13.3</ecNumber>
    </recommendedName>
</protein>
<dbReference type="HOGENOM" id="CLU_000445_114_72_6"/>
<dbReference type="eggNOG" id="COG3437">
    <property type="taxonomic scope" value="Bacteria"/>
</dbReference>
<dbReference type="SMART" id="SM00388">
    <property type="entry name" value="HisKA"/>
    <property type="match status" value="1"/>
</dbReference>
<evidence type="ECO:0000313" key="7">
    <source>
        <dbReference type="EMBL" id="EIC23564.1"/>
    </source>
</evidence>
<proteinExistence type="predicted"/>